<dbReference type="Pfam" id="PF00440">
    <property type="entry name" value="TetR_N"/>
    <property type="match status" value="1"/>
</dbReference>
<dbReference type="Gene3D" id="1.10.357.10">
    <property type="entry name" value="Tetracycline Repressor, domain 2"/>
    <property type="match status" value="1"/>
</dbReference>
<organism evidence="6 7">
    <name type="scientific">Glutamicibacter ardleyensis</name>
    <dbReference type="NCBI Taxonomy" id="225894"/>
    <lineage>
        <taxon>Bacteria</taxon>
        <taxon>Bacillati</taxon>
        <taxon>Actinomycetota</taxon>
        <taxon>Actinomycetes</taxon>
        <taxon>Micrococcales</taxon>
        <taxon>Micrococcaceae</taxon>
        <taxon>Glutamicibacter</taxon>
    </lineage>
</organism>
<feature type="DNA-binding region" description="H-T-H motif" evidence="4">
    <location>
        <begin position="30"/>
        <end position="49"/>
    </location>
</feature>
<keyword evidence="2 4" id="KW-0238">DNA-binding</keyword>
<dbReference type="InterPro" id="IPR001647">
    <property type="entry name" value="HTH_TetR"/>
</dbReference>
<keyword evidence="1" id="KW-0805">Transcription regulation</keyword>
<evidence type="ECO:0000256" key="4">
    <source>
        <dbReference type="PROSITE-ProRule" id="PRU00335"/>
    </source>
</evidence>
<evidence type="ECO:0000256" key="3">
    <source>
        <dbReference type="ARBA" id="ARBA00023163"/>
    </source>
</evidence>
<evidence type="ECO:0000256" key="2">
    <source>
        <dbReference type="ARBA" id="ARBA00023125"/>
    </source>
</evidence>
<name>A0ABQ2DAE3_9MICC</name>
<keyword evidence="7" id="KW-1185">Reference proteome</keyword>
<evidence type="ECO:0000259" key="5">
    <source>
        <dbReference type="PROSITE" id="PS50977"/>
    </source>
</evidence>
<protein>
    <submittedName>
        <fullName evidence="6">TetR family transcriptional regulator</fullName>
    </submittedName>
</protein>
<dbReference type="PANTHER" id="PTHR30055:SF234">
    <property type="entry name" value="HTH-TYPE TRANSCRIPTIONAL REGULATOR BETI"/>
    <property type="match status" value="1"/>
</dbReference>
<dbReference type="EMBL" id="BMKX01000001">
    <property type="protein sequence ID" value="GGJ51554.1"/>
    <property type="molecule type" value="Genomic_DNA"/>
</dbReference>
<comment type="caution">
    <text evidence="6">The sequence shown here is derived from an EMBL/GenBank/DDBJ whole genome shotgun (WGS) entry which is preliminary data.</text>
</comment>
<evidence type="ECO:0000313" key="7">
    <source>
        <dbReference type="Proteomes" id="UP000606115"/>
    </source>
</evidence>
<dbReference type="InterPro" id="IPR050109">
    <property type="entry name" value="HTH-type_TetR-like_transc_reg"/>
</dbReference>
<evidence type="ECO:0000313" key="6">
    <source>
        <dbReference type="EMBL" id="GGJ51554.1"/>
    </source>
</evidence>
<accession>A0ABQ2DAE3</accession>
<dbReference type="SUPFAM" id="SSF46689">
    <property type="entry name" value="Homeodomain-like"/>
    <property type="match status" value="1"/>
</dbReference>
<proteinExistence type="predicted"/>
<dbReference type="PROSITE" id="PS50977">
    <property type="entry name" value="HTH_TETR_2"/>
    <property type="match status" value="1"/>
</dbReference>
<keyword evidence="3" id="KW-0804">Transcription</keyword>
<dbReference type="RefSeq" id="WP_188683840.1">
    <property type="nucleotide sequence ID" value="NZ_BMKX01000001.1"/>
</dbReference>
<gene>
    <name evidence="6" type="ORF">GCM10007173_07640</name>
</gene>
<dbReference type="PANTHER" id="PTHR30055">
    <property type="entry name" value="HTH-TYPE TRANSCRIPTIONAL REGULATOR RUTR"/>
    <property type="match status" value="1"/>
</dbReference>
<feature type="domain" description="HTH tetR-type" evidence="5">
    <location>
        <begin position="6"/>
        <end position="67"/>
    </location>
</feature>
<sequence length="220" mass="24298">MSGHSERAREVLLDAAEELYACHGIDAVSSRRITEHAGTANHSAIAYHFGSRDGLLRALIERSVLPIDARRQQLVAELGEEAGLREVLACRILPWLEHLGQLPAPSWRARFLFQVRTVPSVGRLLTDSILHGEDIERLNLRTAQQLEGIPAAVLRARSGIMGHLVLGISSQYEQRIHEGAEQADWLAVGYFLLDTCVGMISAPSTQRADFMVTTVDPTFI</sequence>
<evidence type="ECO:0000256" key="1">
    <source>
        <dbReference type="ARBA" id="ARBA00023015"/>
    </source>
</evidence>
<dbReference type="Proteomes" id="UP000606115">
    <property type="component" value="Unassembled WGS sequence"/>
</dbReference>
<dbReference type="InterPro" id="IPR009057">
    <property type="entry name" value="Homeodomain-like_sf"/>
</dbReference>
<dbReference type="GeneID" id="303303157"/>
<reference evidence="7" key="1">
    <citation type="journal article" date="2019" name="Int. J. Syst. Evol. Microbiol.">
        <title>The Global Catalogue of Microorganisms (GCM) 10K type strain sequencing project: providing services to taxonomists for standard genome sequencing and annotation.</title>
        <authorList>
            <consortium name="The Broad Institute Genomics Platform"/>
            <consortium name="The Broad Institute Genome Sequencing Center for Infectious Disease"/>
            <person name="Wu L."/>
            <person name="Ma J."/>
        </authorList>
    </citation>
    <scope>NUCLEOTIDE SEQUENCE [LARGE SCALE GENOMIC DNA]</scope>
    <source>
        <strain evidence="7">CGMCC 1.3685</strain>
    </source>
</reference>